<name>A0A2T4AL32_TRIHA</name>
<dbReference type="EMBL" id="KZ679677">
    <property type="protein sequence ID" value="PTB57776.1"/>
    <property type="molecule type" value="Genomic_DNA"/>
</dbReference>
<dbReference type="Proteomes" id="UP000241690">
    <property type="component" value="Unassembled WGS sequence"/>
</dbReference>
<accession>A0A2T4AL32</accession>
<keyword evidence="1" id="KW-1133">Transmembrane helix</keyword>
<dbReference type="RefSeq" id="XP_024777453.1">
    <property type="nucleotide sequence ID" value="XM_024916966.1"/>
</dbReference>
<keyword evidence="1" id="KW-0812">Transmembrane</keyword>
<evidence type="ECO:0000313" key="2">
    <source>
        <dbReference type="EMBL" id="PTB57776.1"/>
    </source>
</evidence>
<organism evidence="2 3">
    <name type="scientific">Trichoderma harzianum CBS 226.95</name>
    <dbReference type="NCBI Taxonomy" id="983964"/>
    <lineage>
        <taxon>Eukaryota</taxon>
        <taxon>Fungi</taxon>
        <taxon>Dikarya</taxon>
        <taxon>Ascomycota</taxon>
        <taxon>Pezizomycotina</taxon>
        <taxon>Sordariomycetes</taxon>
        <taxon>Hypocreomycetidae</taxon>
        <taxon>Hypocreales</taxon>
        <taxon>Hypocreaceae</taxon>
        <taxon>Trichoderma</taxon>
    </lineage>
</organism>
<proteinExistence type="predicted"/>
<gene>
    <name evidence="2" type="ORF">M431DRAFT_492019</name>
</gene>
<dbReference type="GeneID" id="36625535"/>
<keyword evidence="3" id="KW-1185">Reference proteome</keyword>
<dbReference type="AlphaFoldDB" id="A0A2T4AL32"/>
<sequence length="109" mass="12371">MATTFRRSIEQLDGITKLLTTRCTDTQESNTCEKPTSHTQIVVGVVVATGLLILGSALLVLVWLTLRRRQIDKLEEATDPFELAAYGLEQTPVQKQRRRDRFKAMLGRR</sequence>
<feature type="transmembrane region" description="Helical" evidence="1">
    <location>
        <begin position="41"/>
        <end position="64"/>
    </location>
</feature>
<keyword evidence="1" id="KW-0472">Membrane</keyword>
<reference evidence="2 3" key="1">
    <citation type="submission" date="2016-07" db="EMBL/GenBank/DDBJ databases">
        <title>Multiple horizontal gene transfer events from other fungi enriched the ability of initially mycotrophic Trichoderma (Ascomycota) to feed on dead plant biomass.</title>
        <authorList>
            <consortium name="DOE Joint Genome Institute"/>
            <person name="Aerts A."/>
            <person name="Atanasova L."/>
            <person name="Chenthamara K."/>
            <person name="Zhang J."/>
            <person name="Grujic M."/>
            <person name="Henrissat B."/>
            <person name="Kuo A."/>
            <person name="Salamov A."/>
            <person name="Lipzen A."/>
            <person name="Labutti K."/>
            <person name="Barry K."/>
            <person name="Miao Y."/>
            <person name="Rahimi M.J."/>
            <person name="Shen Q."/>
            <person name="Grigoriev I.V."/>
            <person name="Kubicek C.P."/>
            <person name="Druzhinina I.S."/>
        </authorList>
    </citation>
    <scope>NUCLEOTIDE SEQUENCE [LARGE SCALE GENOMIC DNA]</scope>
    <source>
        <strain evidence="2 3">CBS 226.95</strain>
    </source>
</reference>
<protein>
    <submittedName>
        <fullName evidence="2">Uncharacterized protein</fullName>
    </submittedName>
</protein>
<evidence type="ECO:0000256" key="1">
    <source>
        <dbReference type="SAM" id="Phobius"/>
    </source>
</evidence>
<evidence type="ECO:0000313" key="3">
    <source>
        <dbReference type="Proteomes" id="UP000241690"/>
    </source>
</evidence>